<dbReference type="Proteomes" id="UP000319576">
    <property type="component" value="Chromosome"/>
</dbReference>
<dbReference type="SUPFAM" id="SSF51658">
    <property type="entry name" value="Xylose isomerase-like"/>
    <property type="match status" value="1"/>
</dbReference>
<protein>
    <submittedName>
        <fullName evidence="2">Inosose isomerase</fullName>
        <ecNumber evidence="2">5.3.99.-</ecNumber>
    </submittedName>
</protein>
<dbReference type="InterPro" id="IPR036237">
    <property type="entry name" value="Xyl_isomerase-like_sf"/>
</dbReference>
<keyword evidence="2" id="KW-0413">Isomerase</keyword>
<keyword evidence="3" id="KW-1185">Reference proteome</keyword>
<dbReference type="Pfam" id="PF01261">
    <property type="entry name" value="AP_endonuc_2"/>
    <property type="match status" value="1"/>
</dbReference>
<dbReference type="RefSeq" id="WP_145244182.1">
    <property type="nucleotide sequence ID" value="NZ_CP036273.1"/>
</dbReference>
<proteinExistence type="predicted"/>
<dbReference type="EMBL" id="CP036273">
    <property type="protein sequence ID" value="QDU23983.1"/>
    <property type="molecule type" value="Genomic_DNA"/>
</dbReference>
<evidence type="ECO:0000313" key="2">
    <source>
        <dbReference type="EMBL" id="QDU23983.1"/>
    </source>
</evidence>
<organism evidence="2 3">
    <name type="scientific">Urbifossiella limnaea</name>
    <dbReference type="NCBI Taxonomy" id="2528023"/>
    <lineage>
        <taxon>Bacteria</taxon>
        <taxon>Pseudomonadati</taxon>
        <taxon>Planctomycetota</taxon>
        <taxon>Planctomycetia</taxon>
        <taxon>Gemmatales</taxon>
        <taxon>Gemmataceae</taxon>
        <taxon>Urbifossiella</taxon>
    </lineage>
</organism>
<dbReference type="Gene3D" id="3.20.20.150">
    <property type="entry name" value="Divalent-metal-dependent TIM barrel enzymes"/>
    <property type="match status" value="1"/>
</dbReference>
<dbReference type="AlphaFoldDB" id="A0A517Y2G7"/>
<sequence length="276" mass="29851">MQLGLINSAWVQAGKGTAYGIRQTKAIGFDSIDVFADPLDLDARERALIRTECAAAGLPVVSVACVAVGLIDFNPSVRRFHLERCEAYLDFCYELGAKNLLLVLGEYIWDRQVIPPAEQWAAGVTALKDLGAYAGGLGLKIALELEPFKLSLLNDVPNMRRFLDDVNHPAVGANIDVSHLQLAGTKPEELRSLKGRAFHVHISDCDGKVHGDLPPGRGVVDFAPYLREIASLGVEDAGGAVSIELEYSPEPEKIVEWVTEAYAATAALLRDAGMRS</sequence>
<dbReference type="EC" id="5.3.99.-" evidence="2"/>
<dbReference type="PANTHER" id="PTHR12110">
    <property type="entry name" value="HYDROXYPYRUVATE ISOMERASE"/>
    <property type="match status" value="1"/>
</dbReference>
<name>A0A517Y2G7_9BACT</name>
<evidence type="ECO:0000313" key="3">
    <source>
        <dbReference type="Proteomes" id="UP000319576"/>
    </source>
</evidence>
<dbReference type="InterPro" id="IPR013022">
    <property type="entry name" value="Xyl_isomerase-like_TIM-brl"/>
</dbReference>
<feature type="domain" description="Xylose isomerase-like TIM barrel" evidence="1">
    <location>
        <begin position="22"/>
        <end position="255"/>
    </location>
</feature>
<gene>
    <name evidence="2" type="primary">iolI_3</name>
    <name evidence="2" type="ORF">ETAA1_59940</name>
</gene>
<dbReference type="OrthoDB" id="211587at2"/>
<dbReference type="KEGG" id="uli:ETAA1_59940"/>
<reference evidence="2 3" key="1">
    <citation type="submission" date="2019-02" db="EMBL/GenBank/DDBJ databases">
        <title>Deep-cultivation of Planctomycetes and their phenomic and genomic characterization uncovers novel biology.</title>
        <authorList>
            <person name="Wiegand S."/>
            <person name="Jogler M."/>
            <person name="Boedeker C."/>
            <person name="Pinto D."/>
            <person name="Vollmers J."/>
            <person name="Rivas-Marin E."/>
            <person name="Kohn T."/>
            <person name="Peeters S.H."/>
            <person name="Heuer A."/>
            <person name="Rast P."/>
            <person name="Oberbeckmann S."/>
            <person name="Bunk B."/>
            <person name="Jeske O."/>
            <person name="Meyerdierks A."/>
            <person name="Storesund J.E."/>
            <person name="Kallscheuer N."/>
            <person name="Luecker S."/>
            <person name="Lage O.M."/>
            <person name="Pohl T."/>
            <person name="Merkel B.J."/>
            <person name="Hornburger P."/>
            <person name="Mueller R.-W."/>
            <person name="Bruemmer F."/>
            <person name="Labrenz M."/>
            <person name="Spormann A.M."/>
            <person name="Op den Camp H."/>
            <person name="Overmann J."/>
            <person name="Amann R."/>
            <person name="Jetten M.S.M."/>
            <person name="Mascher T."/>
            <person name="Medema M.H."/>
            <person name="Devos D.P."/>
            <person name="Kaster A.-K."/>
            <person name="Ovreas L."/>
            <person name="Rohde M."/>
            <person name="Galperin M.Y."/>
            <person name="Jogler C."/>
        </authorList>
    </citation>
    <scope>NUCLEOTIDE SEQUENCE [LARGE SCALE GENOMIC DNA]</scope>
    <source>
        <strain evidence="2 3">ETA_A1</strain>
    </source>
</reference>
<accession>A0A517Y2G7</accession>
<dbReference type="GO" id="GO:0016853">
    <property type="term" value="F:isomerase activity"/>
    <property type="evidence" value="ECO:0007669"/>
    <property type="project" value="UniProtKB-KW"/>
</dbReference>
<dbReference type="PANTHER" id="PTHR12110:SF21">
    <property type="entry name" value="XYLOSE ISOMERASE-LIKE TIM BARREL DOMAIN-CONTAINING PROTEIN"/>
    <property type="match status" value="1"/>
</dbReference>
<evidence type="ECO:0000259" key="1">
    <source>
        <dbReference type="Pfam" id="PF01261"/>
    </source>
</evidence>
<dbReference type="InterPro" id="IPR050312">
    <property type="entry name" value="IolE/XylAMocC-like"/>
</dbReference>